<proteinExistence type="inferred from homology"/>
<dbReference type="SFLD" id="SFLDS00019">
    <property type="entry name" value="Glutathione_Transferase_(cytos"/>
    <property type="match status" value="1"/>
</dbReference>
<feature type="region of interest" description="Disordered" evidence="2">
    <location>
        <begin position="1"/>
        <end position="24"/>
    </location>
</feature>
<dbReference type="Gene3D" id="1.20.1050.10">
    <property type="match status" value="1"/>
</dbReference>
<dbReference type="InterPro" id="IPR010987">
    <property type="entry name" value="Glutathione-S-Trfase_C-like"/>
</dbReference>
<dbReference type="SUPFAM" id="SSF47616">
    <property type="entry name" value="GST C-terminal domain-like"/>
    <property type="match status" value="1"/>
</dbReference>
<dbReference type="InterPro" id="IPR004045">
    <property type="entry name" value="Glutathione_S-Trfase_N"/>
</dbReference>
<evidence type="ECO:0000256" key="2">
    <source>
        <dbReference type="SAM" id="MobiDB-lite"/>
    </source>
</evidence>
<dbReference type="InterPro" id="IPR036249">
    <property type="entry name" value="Thioredoxin-like_sf"/>
</dbReference>
<dbReference type="Pfam" id="PF02798">
    <property type="entry name" value="GST_N"/>
    <property type="match status" value="1"/>
</dbReference>
<dbReference type="InterPro" id="IPR036282">
    <property type="entry name" value="Glutathione-S-Trfase_C_sf"/>
</dbReference>
<dbReference type="SUPFAM" id="SSF52833">
    <property type="entry name" value="Thioredoxin-like"/>
    <property type="match status" value="1"/>
</dbReference>
<dbReference type="PANTHER" id="PTHR44051:SF2">
    <property type="entry name" value="HYPOTHETICAL GLUTATHIONE S-TRANSFERASE LIKE PROTEIN"/>
    <property type="match status" value="1"/>
</dbReference>
<organism evidence="5 6">
    <name type="scientific">Rubrobacter tropicus</name>
    <dbReference type="NCBI Taxonomy" id="2653851"/>
    <lineage>
        <taxon>Bacteria</taxon>
        <taxon>Bacillati</taxon>
        <taxon>Actinomycetota</taxon>
        <taxon>Rubrobacteria</taxon>
        <taxon>Rubrobacterales</taxon>
        <taxon>Rubrobacteraceae</taxon>
        <taxon>Rubrobacter</taxon>
    </lineage>
</organism>
<dbReference type="KEGG" id="rub:GBA63_20760"/>
<dbReference type="PROSITE" id="PS50404">
    <property type="entry name" value="GST_NTER"/>
    <property type="match status" value="1"/>
</dbReference>
<evidence type="ECO:0000256" key="1">
    <source>
        <dbReference type="RuleBase" id="RU003494"/>
    </source>
</evidence>
<dbReference type="CDD" id="cd03056">
    <property type="entry name" value="GST_N_4"/>
    <property type="match status" value="1"/>
</dbReference>
<comment type="similarity">
    <text evidence="1">Belongs to the GST superfamily.</text>
</comment>
<dbReference type="SFLD" id="SFLDG00358">
    <property type="entry name" value="Main_(cytGST)"/>
    <property type="match status" value="1"/>
</dbReference>
<evidence type="ECO:0000313" key="6">
    <source>
        <dbReference type="Proteomes" id="UP000501452"/>
    </source>
</evidence>
<sequence>MTSSCGWSSTAPRAERRGREPGDARALRTVRQGPRGRRAGDYLQSRVHLLRGLRGRRGKGLPELRRRARGAAEARSGGEVILHDYLPSGNGYKVRLLLTQLGIPFERIEYDVTLGETRTPEFLQRVNPNGRVPVLETDEGEFLAESDAILFYLADGTRFFPEGRLERARVLQWMFFEQYSHEPNIAVARAWVHVFGLEMTGERRLALEAKRKLGHEALGVMEGHLNGNDYFVGGRYSVADIALYAYTHVAHEGGFDLAGYPAVRGWIERVANQPGYIPITQG</sequence>
<gene>
    <name evidence="5" type="ORF">GBA63_20760</name>
</gene>
<feature type="compositionally biased region" description="Polar residues" evidence="2">
    <location>
        <begin position="1"/>
        <end position="11"/>
    </location>
</feature>
<evidence type="ECO:0000259" key="4">
    <source>
        <dbReference type="PROSITE" id="PS50405"/>
    </source>
</evidence>
<reference evidence="5 6" key="1">
    <citation type="submission" date="2019-10" db="EMBL/GenBank/DDBJ databases">
        <title>Rubrobacter sp nov SCSIO 52090 isolated from a deep-sea sediment in the South China Sea.</title>
        <authorList>
            <person name="Chen R.W."/>
        </authorList>
    </citation>
    <scope>NUCLEOTIDE SEQUENCE [LARGE SCALE GENOMIC DNA]</scope>
    <source>
        <strain evidence="5 6">SCSIO 52909</strain>
    </source>
</reference>
<dbReference type="Gene3D" id="3.40.30.10">
    <property type="entry name" value="Glutaredoxin"/>
    <property type="match status" value="1"/>
</dbReference>
<dbReference type="InterPro" id="IPR004046">
    <property type="entry name" value="GST_C"/>
</dbReference>
<feature type="domain" description="GST N-terminal" evidence="3">
    <location>
        <begin position="78"/>
        <end position="161"/>
    </location>
</feature>
<feature type="domain" description="GST C-terminal" evidence="4">
    <location>
        <begin position="163"/>
        <end position="282"/>
    </location>
</feature>
<name>A0A6G8QE74_9ACTN</name>
<dbReference type="Proteomes" id="UP000501452">
    <property type="component" value="Chromosome"/>
</dbReference>
<dbReference type="SFLD" id="SFLDG01151">
    <property type="entry name" value="Main.2:_Nu-like"/>
    <property type="match status" value="1"/>
</dbReference>
<accession>A0A6G8QE74</accession>
<keyword evidence="6" id="KW-1185">Reference proteome</keyword>
<dbReference type="GO" id="GO:0016740">
    <property type="term" value="F:transferase activity"/>
    <property type="evidence" value="ECO:0007669"/>
    <property type="project" value="UniProtKB-KW"/>
</dbReference>
<keyword evidence="5" id="KW-0808">Transferase</keyword>
<dbReference type="Pfam" id="PF00043">
    <property type="entry name" value="GST_C"/>
    <property type="match status" value="1"/>
</dbReference>
<dbReference type="AlphaFoldDB" id="A0A6G8QE74"/>
<protein>
    <submittedName>
        <fullName evidence="5">Glutathione S-transferase family protein</fullName>
    </submittedName>
</protein>
<dbReference type="EMBL" id="CP045119">
    <property type="protein sequence ID" value="QIN84805.1"/>
    <property type="molecule type" value="Genomic_DNA"/>
</dbReference>
<dbReference type="PROSITE" id="PS50405">
    <property type="entry name" value="GST_CTER"/>
    <property type="match status" value="1"/>
</dbReference>
<feature type="compositionally biased region" description="Basic and acidic residues" evidence="2">
    <location>
        <begin position="13"/>
        <end position="24"/>
    </location>
</feature>
<evidence type="ECO:0000259" key="3">
    <source>
        <dbReference type="PROSITE" id="PS50404"/>
    </source>
</evidence>
<dbReference type="InterPro" id="IPR040079">
    <property type="entry name" value="Glutathione_S-Trfase"/>
</dbReference>
<dbReference type="PANTHER" id="PTHR44051">
    <property type="entry name" value="GLUTATHIONE S-TRANSFERASE-RELATED"/>
    <property type="match status" value="1"/>
</dbReference>
<evidence type="ECO:0000313" key="5">
    <source>
        <dbReference type="EMBL" id="QIN84805.1"/>
    </source>
</evidence>